<dbReference type="GO" id="GO:0004490">
    <property type="term" value="F:methylglutaconyl-CoA hydratase activity"/>
    <property type="evidence" value="ECO:0007669"/>
    <property type="project" value="UniProtKB-EC"/>
</dbReference>
<gene>
    <name evidence="2" type="ORF">BDD16_004149</name>
</gene>
<dbReference type="InterPro" id="IPR001753">
    <property type="entry name" value="Enoyl-CoA_hydra/iso"/>
</dbReference>
<reference evidence="2 3" key="1">
    <citation type="submission" date="2020-07" db="EMBL/GenBank/DDBJ databases">
        <title>Genomic Encyclopedia of Archaeal and Bacterial Type Strains, Phase II (KMG-II): from individual species to whole genera.</title>
        <authorList>
            <person name="Goeker M."/>
        </authorList>
    </citation>
    <scope>NUCLEOTIDE SEQUENCE [LARGE SCALE GENOMIC DNA]</scope>
    <source>
        <strain evidence="2 3">DSM 21226</strain>
    </source>
</reference>
<comment type="similarity">
    <text evidence="1">Belongs to the enoyl-CoA hydratase/isomerase family.</text>
</comment>
<dbReference type="Gene3D" id="1.10.12.10">
    <property type="entry name" value="Lyase 2-enoyl-coa Hydratase, Chain A, domain 2"/>
    <property type="match status" value="1"/>
</dbReference>
<evidence type="ECO:0000313" key="2">
    <source>
        <dbReference type="EMBL" id="NYG35163.1"/>
    </source>
</evidence>
<evidence type="ECO:0000313" key="3">
    <source>
        <dbReference type="Proteomes" id="UP000518288"/>
    </source>
</evidence>
<protein>
    <submittedName>
        <fullName evidence="2">Methylglutaconyl-CoA hydratase</fullName>
        <ecNumber evidence="2">4.2.1.18</ecNumber>
    </submittedName>
</protein>
<accession>A0A7Y9R1R0</accession>
<comment type="caution">
    <text evidence="2">The sequence shown here is derived from an EMBL/GenBank/DDBJ whole genome shotgun (WGS) entry which is preliminary data.</text>
</comment>
<dbReference type="InterPro" id="IPR051683">
    <property type="entry name" value="Enoyl-CoA_Hydratase/Isomerase"/>
</dbReference>
<dbReference type="CDD" id="cd06558">
    <property type="entry name" value="crotonase-like"/>
    <property type="match status" value="1"/>
</dbReference>
<dbReference type="SUPFAM" id="SSF52096">
    <property type="entry name" value="ClpP/crotonase"/>
    <property type="match status" value="1"/>
</dbReference>
<name>A0A7Y9R1R0_9BURK</name>
<evidence type="ECO:0000256" key="1">
    <source>
        <dbReference type="ARBA" id="ARBA00005254"/>
    </source>
</evidence>
<dbReference type="AlphaFoldDB" id="A0A7Y9R1R0"/>
<dbReference type="InterPro" id="IPR014748">
    <property type="entry name" value="Enoyl-CoA_hydra_C"/>
</dbReference>
<dbReference type="PANTHER" id="PTHR42964">
    <property type="entry name" value="ENOYL-COA HYDRATASE"/>
    <property type="match status" value="1"/>
</dbReference>
<sequence>MTMTTLKIDRRGEAARCVAWVWMAKPAVHNAFDETLIAELTATLLALDADPTVRVIVLAGEGKSFSAGADLTWMQRQGAASVDENLADARRLAELFRTLSTLAKPTIARVHGAALGGGMGLAAACDICVASDRAVFATSEVKFGIIPSAISPYVIRAIGERQAYRYFQTAERISAARAREIGLVHEVTDSEGGLDPQIEAIVEALLAGGPNAQAAATDLIRAVANKPVTDDVVDDTARRIATLRATPEAREGLSAFLDKRQAAWMVSAPAPNPTTGH</sequence>
<dbReference type="EC" id="4.2.1.18" evidence="2"/>
<dbReference type="Pfam" id="PF00378">
    <property type="entry name" value="ECH_1"/>
    <property type="match status" value="1"/>
</dbReference>
<keyword evidence="3" id="KW-1185">Reference proteome</keyword>
<dbReference type="PANTHER" id="PTHR42964:SF1">
    <property type="entry name" value="POLYKETIDE BIOSYNTHESIS ENOYL-COA HYDRATASE PKSH-RELATED"/>
    <property type="match status" value="1"/>
</dbReference>
<dbReference type="Proteomes" id="UP000518288">
    <property type="component" value="Unassembled WGS sequence"/>
</dbReference>
<dbReference type="InterPro" id="IPR029045">
    <property type="entry name" value="ClpP/crotonase-like_dom_sf"/>
</dbReference>
<dbReference type="Gene3D" id="3.90.226.10">
    <property type="entry name" value="2-enoyl-CoA Hydratase, Chain A, domain 1"/>
    <property type="match status" value="1"/>
</dbReference>
<dbReference type="EMBL" id="JACCFH010000001">
    <property type="protein sequence ID" value="NYG35163.1"/>
    <property type="molecule type" value="Genomic_DNA"/>
</dbReference>
<proteinExistence type="inferred from homology"/>
<keyword evidence="2" id="KW-0456">Lyase</keyword>
<organism evidence="2 3">
    <name type="scientific">Sphaerotilus montanus</name>
    <dbReference type="NCBI Taxonomy" id="522889"/>
    <lineage>
        <taxon>Bacteria</taxon>
        <taxon>Pseudomonadati</taxon>
        <taxon>Pseudomonadota</taxon>
        <taxon>Betaproteobacteria</taxon>
        <taxon>Burkholderiales</taxon>
        <taxon>Sphaerotilaceae</taxon>
        <taxon>Sphaerotilus</taxon>
    </lineage>
</organism>